<dbReference type="Proteomes" id="UP000184444">
    <property type="component" value="Unassembled WGS sequence"/>
</dbReference>
<dbReference type="InterPro" id="IPR002725">
    <property type="entry name" value="YgjP-like_metallopeptidase"/>
</dbReference>
<dbReference type="PANTHER" id="PTHR30399:SF1">
    <property type="entry name" value="UTP PYROPHOSPHATASE"/>
    <property type="match status" value="1"/>
</dbReference>
<name>A0A1M7JPP5_9RHOB</name>
<dbReference type="PANTHER" id="PTHR30399">
    <property type="entry name" value="UNCHARACTERIZED PROTEIN YGJP"/>
    <property type="match status" value="1"/>
</dbReference>
<reference evidence="3" key="1">
    <citation type="submission" date="2016-11" db="EMBL/GenBank/DDBJ databases">
        <authorList>
            <person name="Varghese N."/>
            <person name="Submissions S."/>
        </authorList>
    </citation>
    <scope>NUCLEOTIDE SEQUENCE [LARGE SCALE GENOMIC DNA]</scope>
    <source>
        <strain evidence="3">DSM 6637</strain>
    </source>
</reference>
<sequence>MILENGTEVTLRRHAGARRMTLRVSRRDGSVTLTLPRRMPESRALAFLRAQGDWLSRALAALPPARVVAFGALLPVEGRALLLTPADVRAPQVQGEALILPGLRPPGLTAAAFLRGLAQARLAAASDRHAAALGRRFTAIALRDTRSRWGSCTDRGRLMYSWRLAMAPPEVLDYVAAHEVAHLAHMDHSPDFWAAVARLCPDYAARRAWLRAHGGTLHAWQFRGAAAEEDNAEEGREIDSVSET</sequence>
<dbReference type="AlphaFoldDB" id="A0A1M7JPP5"/>
<dbReference type="InterPro" id="IPR053136">
    <property type="entry name" value="UTP_pyrophosphatase-like"/>
</dbReference>
<organism evidence="2 3">
    <name type="scientific">Paracoccus solventivorans</name>
    <dbReference type="NCBI Taxonomy" id="53463"/>
    <lineage>
        <taxon>Bacteria</taxon>
        <taxon>Pseudomonadati</taxon>
        <taxon>Pseudomonadota</taxon>
        <taxon>Alphaproteobacteria</taxon>
        <taxon>Rhodobacterales</taxon>
        <taxon>Paracoccaceae</taxon>
        <taxon>Paracoccus</taxon>
    </lineage>
</organism>
<dbReference type="EMBL" id="FRCK01000013">
    <property type="protein sequence ID" value="SHM54974.1"/>
    <property type="molecule type" value="Genomic_DNA"/>
</dbReference>
<dbReference type="STRING" id="53463.SAMN05444389_11337"/>
<proteinExistence type="predicted"/>
<keyword evidence="3" id="KW-1185">Reference proteome</keyword>
<accession>A0A1M7JPP5</accession>
<dbReference type="CDD" id="cd07344">
    <property type="entry name" value="M48_yhfN_like"/>
    <property type="match status" value="1"/>
</dbReference>
<dbReference type="RefSeq" id="WP_073068482.1">
    <property type="nucleotide sequence ID" value="NZ_FRCK01000013.1"/>
</dbReference>
<dbReference type="Gene3D" id="3.30.2010.10">
    <property type="entry name" value="Metalloproteases ('zincins'), catalytic domain"/>
    <property type="match status" value="1"/>
</dbReference>
<feature type="domain" description="YgjP-like metallopeptidase" evidence="1">
    <location>
        <begin position="19"/>
        <end position="213"/>
    </location>
</feature>
<gene>
    <name evidence="2" type="ORF">SAMN05444389_11337</name>
</gene>
<protein>
    <recommendedName>
        <fullName evidence="1">YgjP-like metallopeptidase domain-containing protein</fullName>
    </recommendedName>
</protein>
<dbReference type="OrthoDB" id="9795402at2"/>
<evidence type="ECO:0000259" key="1">
    <source>
        <dbReference type="Pfam" id="PF01863"/>
    </source>
</evidence>
<dbReference type="Pfam" id="PF01863">
    <property type="entry name" value="YgjP-like"/>
    <property type="match status" value="1"/>
</dbReference>
<evidence type="ECO:0000313" key="3">
    <source>
        <dbReference type="Proteomes" id="UP000184444"/>
    </source>
</evidence>
<evidence type="ECO:0000313" key="2">
    <source>
        <dbReference type="EMBL" id="SHM54974.1"/>
    </source>
</evidence>